<dbReference type="WBParaSite" id="Pan_g1704.t1">
    <property type="protein sequence ID" value="Pan_g1704.t1"/>
    <property type="gene ID" value="Pan_g1704"/>
</dbReference>
<dbReference type="Proteomes" id="UP000492821">
    <property type="component" value="Unassembled WGS sequence"/>
</dbReference>
<feature type="signal peptide" evidence="1">
    <location>
        <begin position="1"/>
        <end position="19"/>
    </location>
</feature>
<name>A0A7E4V5X9_PANRE</name>
<protein>
    <submittedName>
        <fullName evidence="3">VWFA domain-containing protein</fullName>
    </submittedName>
</protein>
<keyword evidence="1" id="KW-0732">Signal</keyword>
<evidence type="ECO:0000256" key="1">
    <source>
        <dbReference type="SAM" id="SignalP"/>
    </source>
</evidence>
<proteinExistence type="predicted"/>
<organism evidence="2 3">
    <name type="scientific">Panagrellus redivivus</name>
    <name type="common">Microworm</name>
    <dbReference type="NCBI Taxonomy" id="6233"/>
    <lineage>
        <taxon>Eukaryota</taxon>
        <taxon>Metazoa</taxon>
        <taxon>Ecdysozoa</taxon>
        <taxon>Nematoda</taxon>
        <taxon>Chromadorea</taxon>
        <taxon>Rhabditida</taxon>
        <taxon>Tylenchina</taxon>
        <taxon>Panagrolaimomorpha</taxon>
        <taxon>Panagrolaimoidea</taxon>
        <taxon>Panagrolaimidae</taxon>
        <taxon>Panagrellus</taxon>
    </lineage>
</organism>
<feature type="chain" id="PRO_5028913261" evidence="1">
    <location>
        <begin position="20"/>
        <end position="250"/>
    </location>
</feature>
<dbReference type="AlphaFoldDB" id="A0A7E4V5X9"/>
<reference evidence="3" key="2">
    <citation type="submission" date="2020-10" db="UniProtKB">
        <authorList>
            <consortium name="WormBaseParasite"/>
        </authorList>
    </citation>
    <scope>IDENTIFICATION</scope>
</reference>
<accession>A0A7E4V5X9</accession>
<evidence type="ECO:0000313" key="2">
    <source>
        <dbReference type="Proteomes" id="UP000492821"/>
    </source>
</evidence>
<reference evidence="2" key="1">
    <citation type="journal article" date="2013" name="Genetics">
        <title>The draft genome and transcriptome of Panagrellus redivivus are shaped by the harsh demands of a free-living lifestyle.</title>
        <authorList>
            <person name="Srinivasan J."/>
            <person name="Dillman A.R."/>
            <person name="Macchietto M.G."/>
            <person name="Heikkinen L."/>
            <person name="Lakso M."/>
            <person name="Fracchia K.M."/>
            <person name="Antoshechkin I."/>
            <person name="Mortazavi A."/>
            <person name="Wong G."/>
            <person name="Sternberg P.W."/>
        </authorList>
    </citation>
    <scope>NUCLEOTIDE SEQUENCE [LARGE SCALE GENOMIC DNA]</scope>
    <source>
        <strain evidence="2">MT8872</strain>
    </source>
</reference>
<evidence type="ECO:0000313" key="3">
    <source>
        <dbReference type="WBParaSite" id="Pan_g1704.t1"/>
    </source>
</evidence>
<sequence>MRVLSYFLAFIFVFSSILAYETPGLEVVVLIKATSGSVDSNFFSSEIVLLIETISKELIFPEDVSAKQREFARISVSVGGTSDDWPAVPMRNQSRSQFLASLQKLNLVVGNETVGNVGAIEAAVDILYDSSVSTNRLILLLTDEVLTSDSDSDDAKRLSGITDNLISIIGIPSIQNPSFNDSMPAAIKLAGRSYGVFGSVKEALTRPTLSITNIANIFMQSASRICRRILFLYENSSYVDAVSQKDFIEC</sequence>
<keyword evidence="2" id="KW-1185">Reference proteome</keyword>